<evidence type="ECO:0008006" key="4">
    <source>
        <dbReference type="Google" id="ProtNLM"/>
    </source>
</evidence>
<gene>
    <name evidence="2" type="ORF">NZNM25_18060</name>
</gene>
<feature type="region of interest" description="Disordered" evidence="1">
    <location>
        <begin position="205"/>
        <end position="224"/>
    </location>
</feature>
<sequence>MRLSTYSIIEIMPNLTKDWSKQPQPSISEKINDTIKPKGALKPRVQEGIKKLQNQIRKLDSMLTNLQERDAKLFQRIVDATQKHDTQTSKVLGNELAEVRKVTKILSSARIALEQIELRLTTCSDLGDTVVAIMPTMGLMKNLKSSLGKIMPGAEQEIGQMAEMLGGFMTESFSGDAAFGMDATTNAESESILKEAAAVAESSTGQMFPSVPTNTKEATSTKFY</sequence>
<proteinExistence type="predicted"/>
<reference evidence="2 3" key="1">
    <citation type="submission" date="2018-05" db="EMBL/GenBank/DDBJ databases">
        <title>genome sequencing of Nitrosopumilus sp. NM25.</title>
        <authorList>
            <person name="Mori K."/>
            <person name="Nakagawa T."/>
        </authorList>
    </citation>
    <scope>NUCLEOTIDE SEQUENCE [LARGE SCALE GENOMIC DNA]</scope>
    <source>
        <strain evidence="2 3">NM25</strain>
    </source>
</reference>
<accession>A0A2S2KU65</accession>
<dbReference type="AlphaFoldDB" id="A0A2S2KU65"/>
<dbReference type="Proteomes" id="UP000245829">
    <property type="component" value="Unassembled WGS sequence"/>
</dbReference>
<name>A0A2S2KU65_9ARCH</name>
<dbReference type="EMBL" id="BGKI01000010">
    <property type="protein sequence ID" value="GBH35015.1"/>
    <property type="molecule type" value="Genomic_DNA"/>
</dbReference>
<protein>
    <recommendedName>
        <fullName evidence="4">Snf7 family protein</fullName>
    </recommendedName>
</protein>
<organism evidence="2 3">
    <name type="scientific">Nitrosopumilus zosterae</name>
    <dbReference type="NCBI Taxonomy" id="718286"/>
    <lineage>
        <taxon>Archaea</taxon>
        <taxon>Nitrososphaerota</taxon>
        <taxon>Nitrososphaeria</taxon>
        <taxon>Nitrosopumilales</taxon>
        <taxon>Nitrosopumilaceae</taxon>
        <taxon>Nitrosopumilus</taxon>
    </lineage>
</organism>
<evidence type="ECO:0000256" key="1">
    <source>
        <dbReference type="SAM" id="MobiDB-lite"/>
    </source>
</evidence>
<keyword evidence="3" id="KW-1185">Reference proteome</keyword>
<dbReference type="Gene3D" id="6.10.140.1230">
    <property type="match status" value="1"/>
</dbReference>
<comment type="caution">
    <text evidence="2">The sequence shown here is derived from an EMBL/GenBank/DDBJ whole genome shotgun (WGS) entry which is preliminary data.</text>
</comment>
<evidence type="ECO:0000313" key="2">
    <source>
        <dbReference type="EMBL" id="GBH35015.1"/>
    </source>
</evidence>
<evidence type="ECO:0000313" key="3">
    <source>
        <dbReference type="Proteomes" id="UP000245829"/>
    </source>
</evidence>